<feature type="compositionally biased region" description="Low complexity" evidence="1">
    <location>
        <begin position="1"/>
        <end position="12"/>
    </location>
</feature>
<dbReference type="Pfam" id="PF02810">
    <property type="entry name" value="SEC-C"/>
    <property type="match status" value="1"/>
</dbReference>
<protein>
    <submittedName>
        <fullName evidence="2">Uncharacterized protein</fullName>
    </submittedName>
</protein>
<evidence type="ECO:0000313" key="3">
    <source>
        <dbReference type="Proteomes" id="UP000002432"/>
    </source>
</evidence>
<dbReference type="InterPro" id="IPR004027">
    <property type="entry name" value="SEC_C_motif"/>
</dbReference>
<dbReference type="EMBL" id="CP000360">
    <property type="protein sequence ID" value="ABF41063.1"/>
    <property type="molecule type" value="Genomic_DNA"/>
</dbReference>
<keyword evidence="3" id="KW-1185">Reference proteome</keyword>
<gene>
    <name evidence="2" type="ordered locus">Acid345_2062</name>
</gene>
<proteinExistence type="predicted"/>
<dbReference type="EnsemblBacteria" id="ABF41063">
    <property type="protein sequence ID" value="ABF41063"/>
    <property type="gene ID" value="Acid345_2062"/>
</dbReference>
<sequence>MARIPGTPLETLELPEDPPKQTDPCWCRSGIEFGKCHFERHLQPRESPWSALKEASRLNDAKYCGHPLASPVTCSGKIVRAHTVQLEGALSTIAVDRHVYGLAMKDGRLEYGLIGLRKASTFSGFCSYHDAELFRALETKPFTATKEQLFLLAYRALSKEVYAKRYAIRTIPLQRRQDKGSDALHQVNVQSYLYLREQALRLGLRDLESAIADYDKALLARDHDRFSGYLVFTDKTPDLAVSAAMFPEFDFQANALQSLSSAECLDLLTYTVLPMSSGGVIAFVWDSKSARSCEKLVASLDRLPMRELPDALIRFTYEYFENCFANPLWWDSLSGVQRERLLARINLAVSPTDDRTPDCLKDDGLRTARWNVIAKEWF</sequence>
<dbReference type="STRING" id="204669.Acid345_2062"/>
<dbReference type="HOGENOM" id="CLU_050219_0_1_0"/>
<dbReference type="KEGG" id="aba:Acid345_2062"/>
<feature type="region of interest" description="Disordered" evidence="1">
    <location>
        <begin position="1"/>
        <end position="21"/>
    </location>
</feature>
<name>Q1IPY7_KORVE</name>
<evidence type="ECO:0000313" key="2">
    <source>
        <dbReference type="EMBL" id="ABF41063.1"/>
    </source>
</evidence>
<evidence type="ECO:0000256" key="1">
    <source>
        <dbReference type="SAM" id="MobiDB-lite"/>
    </source>
</evidence>
<reference evidence="2 3" key="1">
    <citation type="journal article" date="2009" name="Appl. Environ. Microbiol.">
        <title>Three genomes from the phylum Acidobacteria provide insight into the lifestyles of these microorganisms in soils.</title>
        <authorList>
            <person name="Ward N.L."/>
            <person name="Challacombe J.F."/>
            <person name="Janssen P.H."/>
            <person name="Henrissat B."/>
            <person name="Coutinho P.M."/>
            <person name="Wu M."/>
            <person name="Xie G."/>
            <person name="Haft D.H."/>
            <person name="Sait M."/>
            <person name="Badger J."/>
            <person name="Barabote R.D."/>
            <person name="Bradley B."/>
            <person name="Brettin T.S."/>
            <person name="Brinkac L.M."/>
            <person name="Bruce D."/>
            <person name="Creasy T."/>
            <person name="Daugherty S.C."/>
            <person name="Davidsen T.M."/>
            <person name="DeBoy R.T."/>
            <person name="Detter J.C."/>
            <person name="Dodson R.J."/>
            <person name="Durkin A.S."/>
            <person name="Ganapathy A."/>
            <person name="Gwinn-Giglio M."/>
            <person name="Han C.S."/>
            <person name="Khouri H."/>
            <person name="Kiss H."/>
            <person name="Kothari S.P."/>
            <person name="Madupu R."/>
            <person name="Nelson K.E."/>
            <person name="Nelson W.C."/>
            <person name="Paulsen I."/>
            <person name="Penn K."/>
            <person name="Ren Q."/>
            <person name="Rosovitz M.J."/>
            <person name="Selengut J.D."/>
            <person name="Shrivastava S."/>
            <person name="Sullivan S.A."/>
            <person name="Tapia R."/>
            <person name="Thompson L.S."/>
            <person name="Watkins K.L."/>
            <person name="Yang Q."/>
            <person name="Yu C."/>
            <person name="Zafar N."/>
            <person name="Zhou L."/>
            <person name="Kuske C.R."/>
        </authorList>
    </citation>
    <scope>NUCLEOTIDE SEQUENCE [LARGE SCALE GENOMIC DNA]</scope>
    <source>
        <strain evidence="2 3">Ellin345</strain>
    </source>
</reference>
<organism evidence="2 3">
    <name type="scientific">Koribacter versatilis (strain Ellin345)</name>
    <dbReference type="NCBI Taxonomy" id="204669"/>
    <lineage>
        <taxon>Bacteria</taxon>
        <taxon>Pseudomonadati</taxon>
        <taxon>Acidobacteriota</taxon>
        <taxon>Terriglobia</taxon>
        <taxon>Terriglobales</taxon>
        <taxon>Candidatus Korobacteraceae</taxon>
        <taxon>Candidatus Korobacter</taxon>
    </lineage>
</organism>
<dbReference type="Proteomes" id="UP000002432">
    <property type="component" value="Chromosome"/>
</dbReference>
<dbReference type="OrthoDB" id="287325at2"/>
<accession>Q1IPY7</accession>
<dbReference type="eggNOG" id="COG3012">
    <property type="taxonomic scope" value="Bacteria"/>
</dbReference>
<dbReference type="AlphaFoldDB" id="Q1IPY7"/>